<dbReference type="PROSITE" id="PS51192">
    <property type="entry name" value="HELICASE_ATP_BIND_1"/>
    <property type="match status" value="1"/>
</dbReference>
<dbReference type="InterPro" id="IPR050547">
    <property type="entry name" value="DEAD_box_RNA_helicases"/>
</dbReference>
<evidence type="ECO:0000256" key="8">
    <source>
        <dbReference type="ARBA" id="ARBA00038437"/>
    </source>
</evidence>
<dbReference type="Gene3D" id="3.30.70.330">
    <property type="match status" value="1"/>
</dbReference>
<evidence type="ECO:0000256" key="12">
    <source>
        <dbReference type="RuleBase" id="RU000492"/>
    </source>
</evidence>
<dbReference type="Gene3D" id="3.40.50.300">
    <property type="entry name" value="P-loop containing nucleotide triphosphate hydrolases"/>
    <property type="match status" value="2"/>
</dbReference>
<dbReference type="GO" id="GO:0005524">
    <property type="term" value="F:ATP binding"/>
    <property type="evidence" value="ECO:0007669"/>
    <property type="project" value="UniProtKB-KW"/>
</dbReference>
<dbReference type="FunFam" id="3.40.50.300:FF:000108">
    <property type="entry name" value="ATP-dependent RNA helicase RhlE"/>
    <property type="match status" value="1"/>
</dbReference>
<evidence type="ECO:0000256" key="5">
    <source>
        <dbReference type="ARBA" id="ARBA00022806"/>
    </source>
</evidence>
<keyword evidence="5 12" id="KW-0347">Helicase</keyword>
<dbReference type="PROSITE" id="PS00039">
    <property type="entry name" value="DEAD_ATP_HELICASE"/>
    <property type="match status" value="1"/>
</dbReference>
<evidence type="ECO:0000256" key="7">
    <source>
        <dbReference type="ARBA" id="ARBA00023016"/>
    </source>
</evidence>
<name>A0A6N7VKP8_ACIFE</name>
<dbReference type="InterPro" id="IPR012677">
    <property type="entry name" value="Nucleotide-bd_a/b_plait_sf"/>
</dbReference>
<dbReference type="Proteomes" id="UP000441455">
    <property type="component" value="Unassembled WGS sequence"/>
</dbReference>
<accession>A0A6N7VKP8</accession>
<dbReference type="AlphaFoldDB" id="A0A6N7VKP8"/>
<evidence type="ECO:0000256" key="1">
    <source>
        <dbReference type="ARBA" id="ARBA00012552"/>
    </source>
</evidence>
<organism evidence="17 18">
    <name type="scientific">Acidaminococcus fermentans</name>
    <dbReference type="NCBI Taxonomy" id="905"/>
    <lineage>
        <taxon>Bacteria</taxon>
        <taxon>Bacillati</taxon>
        <taxon>Bacillota</taxon>
        <taxon>Negativicutes</taxon>
        <taxon>Acidaminococcales</taxon>
        <taxon>Acidaminococcaceae</taxon>
        <taxon>Acidaminococcus</taxon>
    </lineage>
</organism>
<dbReference type="SMART" id="SM00487">
    <property type="entry name" value="DEXDc"/>
    <property type="match status" value="1"/>
</dbReference>
<evidence type="ECO:0000313" key="17">
    <source>
        <dbReference type="EMBL" id="MSS82177.1"/>
    </source>
</evidence>
<evidence type="ECO:0000256" key="2">
    <source>
        <dbReference type="ARBA" id="ARBA00022490"/>
    </source>
</evidence>
<comment type="catalytic activity">
    <reaction evidence="9">
        <text>ATP + H2O = ADP + phosphate + H(+)</text>
        <dbReference type="Rhea" id="RHEA:13065"/>
        <dbReference type="ChEBI" id="CHEBI:15377"/>
        <dbReference type="ChEBI" id="CHEBI:15378"/>
        <dbReference type="ChEBI" id="CHEBI:30616"/>
        <dbReference type="ChEBI" id="CHEBI:43474"/>
        <dbReference type="ChEBI" id="CHEBI:456216"/>
        <dbReference type="EC" id="3.6.4.13"/>
    </reaction>
</comment>
<dbReference type="EC" id="3.6.4.13" evidence="1"/>
<dbReference type="Pfam" id="PF00271">
    <property type="entry name" value="Helicase_C"/>
    <property type="match status" value="1"/>
</dbReference>
<keyword evidence="4 12" id="KW-0378">Hydrolase</keyword>
<dbReference type="GO" id="GO:0005840">
    <property type="term" value="C:ribosome"/>
    <property type="evidence" value="ECO:0007669"/>
    <property type="project" value="TreeGrafter"/>
</dbReference>
<keyword evidence="2" id="KW-0963">Cytoplasm</keyword>
<sequence>MTETTEMEKKPVETTETAKPEITSFEDLNLDRKILAALKEMGFEEPSPIQKGAIPLALEGDDLIGQAQTGTGKTAAFGIPIIQKINEKDRHIQALVMSPTRELCIQVADEISKIGRTKRIRVLPVYGGQPIERQIRSLKRGIQVVIGTPGRLLDHIRRGTIDLEYVNFLVLDEADEMLDMGFVDDMENIIKNVPPERQTMLFSATMPRPILSISKKYMRTPKMVAIHKEVVTAPTIDQYYYETRDKVDGLCRILDTTDDCKMIIFCRTKKGVDELVIALATRGYEAEGLHGDLSQNQRDRVMKKFRSGQVDILVATDVAARGLDIDNITHVVNFDVPSDSESYVHRIGRTGRAGNTGVALTFITPREFRQLKLIERSIKTKIIRGTLPTDASVLERQREQIVSKMQTILEQDRYQDYLPIVETLEKDYDVQDIAAAALKFMQEGAKALEEPEEEGSLPDALANTGAKPGMVRLFVNIGRSSRVTVRDIVQSIAIEAEIPARSIGRISIYDKFSFVEVPMEHAEKVLAVMHRNTIRGCRVNMEPAKARV</sequence>
<dbReference type="CDD" id="cd00268">
    <property type="entry name" value="DEADc"/>
    <property type="match status" value="1"/>
</dbReference>
<feature type="domain" description="DEAD-box RNA helicase Q" evidence="16">
    <location>
        <begin position="23"/>
        <end position="51"/>
    </location>
</feature>
<dbReference type="CDD" id="cd12252">
    <property type="entry name" value="RRM_DbpA"/>
    <property type="match status" value="1"/>
</dbReference>
<evidence type="ECO:0000259" key="16">
    <source>
        <dbReference type="PROSITE" id="PS51195"/>
    </source>
</evidence>
<feature type="domain" description="Helicase ATP-binding" evidence="14">
    <location>
        <begin position="54"/>
        <end position="224"/>
    </location>
</feature>
<dbReference type="Pfam" id="PF25399">
    <property type="entry name" value="DeaD_dimer"/>
    <property type="match status" value="1"/>
</dbReference>
<dbReference type="InterPro" id="IPR057325">
    <property type="entry name" value="DeaD_dimer"/>
</dbReference>
<dbReference type="PANTHER" id="PTHR47963">
    <property type="entry name" value="DEAD-BOX ATP-DEPENDENT RNA HELICASE 47, MITOCHONDRIAL"/>
    <property type="match status" value="1"/>
</dbReference>
<evidence type="ECO:0000256" key="3">
    <source>
        <dbReference type="ARBA" id="ARBA00022741"/>
    </source>
</evidence>
<evidence type="ECO:0000313" key="18">
    <source>
        <dbReference type="Proteomes" id="UP000441455"/>
    </source>
</evidence>
<dbReference type="SMART" id="SM00490">
    <property type="entry name" value="HELICc"/>
    <property type="match status" value="1"/>
</dbReference>
<proteinExistence type="inferred from homology"/>
<keyword evidence="3 12" id="KW-0547">Nucleotide-binding</keyword>
<dbReference type="InterPro" id="IPR000629">
    <property type="entry name" value="RNA-helicase_DEAD-box_CS"/>
</dbReference>
<comment type="similarity">
    <text evidence="8 12">Belongs to the DEAD box helicase family.</text>
</comment>
<dbReference type="PROSITE" id="PS51194">
    <property type="entry name" value="HELICASE_CTER"/>
    <property type="match status" value="1"/>
</dbReference>
<dbReference type="CDD" id="cd18787">
    <property type="entry name" value="SF2_C_DEAD"/>
    <property type="match status" value="1"/>
</dbReference>
<dbReference type="Pfam" id="PF00270">
    <property type="entry name" value="DEAD"/>
    <property type="match status" value="1"/>
</dbReference>
<feature type="short sequence motif" description="Q motif" evidence="11">
    <location>
        <begin position="23"/>
        <end position="51"/>
    </location>
</feature>
<dbReference type="GO" id="GO:0016787">
    <property type="term" value="F:hydrolase activity"/>
    <property type="evidence" value="ECO:0007669"/>
    <property type="project" value="UniProtKB-KW"/>
</dbReference>
<dbReference type="EMBL" id="VULN01000007">
    <property type="protein sequence ID" value="MSS82177.1"/>
    <property type="molecule type" value="Genomic_DNA"/>
</dbReference>
<evidence type="ECO:0000259" key="14">
    <source>
        <dbReference type="PROSITE" id="PS51192"/>
    </source>
</evidence>
<keyword evidence="7" id="KW-0346">Stress response</keyword>
<dbReference type="GO" id="GO:0003724">
    <property type="term" value="F:RNA helicase activity"/>
    <property type="evidence" value="ECO:0007669"/>
    <property type="project" value="UniProtKB-EC"/>
</dbReference>
<reference evidence="17 18" key="1">
    <citation type="submission" date="2019-08" db="EMBL/GenBank/DDBJ databases">
        <title>In-depth cultivation of the pig gut microbiome towards novel bacterial diversity and tailored functional studies.</title>
        <authorList>
            <person name="Wylensek D."/>
            <person name="Hitch T.C.A."/>
            <person name="Clavel T."/>
        </authorList>
    </citation>
    <scope>NUCLEOTIDE SEQUENCE [LARGE SCALE GENOMIC DNA]</scope>
    <source>
        <strain evidence="17 18">WCA-389-WT-5B</strain>
    </source>
</reference>
<gene>
    <name evidence="17" type="ORF">FX155_06160</name>
</gene>
<dbReference type="Pfam" id="PF03880">
    <property type="entry name" value="DbpA"/>
    <property type="match status" value="1"/>
</dbReference>
<dbReference type="RefSeq" id="WP_022487819.1">
    <property type="nucleotide sequence ID" value="NZ_CALEXD010000015.1"/>
</dbReference>
<dbReference type="GO" id="GO:0009409">
    <property type="term" value="P:response to cold"/>
    <property type="evidence" value="ECO:0007669"/>
    <property type="project" value="TreeGrafter"/>
</dbReference>
<dbReference type="InterPro" id="IPR001650">
    <property type="entry name" value="Helicase_C-like"/>
</dbReference>
<evidence type="ECO:0000259" key="15">
    <source>
        <dbReference type="PROSITE" id="PS51194"/>
    </source>
</evidence>
<evidence type="ECO:0000256" key="10">
    <source>
        <dbReference type="ARBA" id="ARBA00067932"/>
    </source>
</evidence>
<dbReference type="InterPro" id="IPR014001">
    <property type="entry name" value="Helicase_ATP-bd"/>
</dbReference>
<dbReference type="GO" id="GO:0033592">
    <property type="term" value="F:RNA strand annealing activity"/>
    <property type="evidence" value="ECO:0007669"/>
    <property type="project" value="TreeGrafter"/>
</dbReference>
<keyword evidence="6 12" id="KW-0067">ATP-binding</keyword>
<evidence type="ECO:0000256" key="6">
    <source>
        <dbReference type="ARBA" id="ARBA00022840"/>
    </source>
</evidence>
<feature type="region of interest" description="Disordered" evidence="13">
    <location>
        <begin position="1"/>
        <end position="20"/>
    </location>
</feature>
<evidence type="ECO:0000256" key="4">
    <source>
        <dbReference type="ARBA" id="ARBA00022801"/>
    </source>
</evidence>
<evidence type="ECO:0000256" key="13">
    <source>
        <dbReference type="SAM" id="MobiDB-lite"/>
    </source>
</evidence>
<evidence type="ECO:0000256" key="9">
    <source>
        <dbReference type="ARBA" id="ARBA00047984"/>
    </source>
</evidence>
<dbReference type="SUPFAM" id="SSF52540">
    <property type="entry name" value="P-loop containing nucleoside triphosphate hydrolases"/>
    <property type="match status" value="1"/>
</dbReference>
<dbReference type="PANTHER" id="PTHR47963:SF8">
    <property type="entry name" value="ATP-DEPENDENT RNA HELICASE DEAD"/>
    <property type="match status" value="1"/>
</dbReference>
<dbReference type="OrthoDB" id="9805696at2"/>
<feature type="compositionally biased region" description="Basic and acidic residues" evidence="13">
    <location>
        <begin position="1"/>
        <end position="19"/>
    </location>
</feature>
<dbReference type="InterPro" id="IPR011545">
    <property type="entry name" value="DEAD/DEAH_box_helicase_dom"/>
</dbReference>
<dbReference type="InterPro" id="IPR014014">
    <property type="entry name" value="RNA_helicase_DEAD_Q_motif"/>
</dbReference>
<dbReference type="InterPro" id="IPR044742">
    <property type="entry name" value="DEAD/DEAH_RhlB"/>
</dbReference>
<dbReference type="InterPro" id="IPR005580">
    <property type="entry name" value="DbpA/CsdA_RNA-bd_dom"/>
</dbReference>
<protein>
    <recommendedName>
        <fullName evidence="10">ATP-dependent RNA helicase CshA</fullName>
        <ecNumber evidence="1">3.6.4.13</ecNumber>
    </recommendedName>
</protein>
<dbReference type="GO" id="GO:0005829">
    <property type="term" value="C:cytosol"/>
    <property type="evidence" value="ECO:0007669"/>
    <property type="project" value="TreeGrafter"/>
</dbReference>
<dbReference type="InterPro" id="IPR027417">
    <property type="entry name" value="P-loop_NTPase"/>
</dbReference>
<evidence type="ECO:0000256" key="11">
    <source>
        <dbReference type="PROSITE-ProRule" id="PRU00552"/>
    </source>
</evidence>
<dbReference type="PROSITE" id="PS51195">
    <property type="entry name" value="Q_MOTIF"/>
    <property type="match status" value="1"/>
</dbReference>
<comment type="caution">
    <text evidence="17">The sequence shown here is derived from an EMBL/GenBank/DDBJ whole genome shotgun (WGS) entry which is preliminary data.</text>
</comment>
<feature type="domain" description="Helicase C-terminal" evidence="15">
    <location>
        <begin position="235"/>
        <end position="395"/>
    </location>
</feature>